<keyword evidence="3" id="KW-1185">Reference proteome</keyword>
<feature type="region of interest" description="Disordered" evidence="1">
    <location>
        <begin position="113"/>
        <end position="135"/>
    </location>
</feature>
<evidence type="ECO:0000313" key="3">
    <source>
        <dbReference type="Proteomes" id="UP001221757"/>
    </source>
</evidence>
<comment type="caution">
    <text evidence="2">The sequence shown here is derived from an EMBL/GenBank/DDBJ whole genome shotgun (WGS) entry which is preliminary data.</text>
</comment>
<accession>A0AAD7H0C7</accession>
<dbReference type="Proteomes" id="UP001221757">
    <property type="component" value="Unassembled WGS sequence"/>
</dbReference>
<reference evidence="2" key="1">
    <citation type="submission" date="2023-03" db="EMBL/GenBank/DDBJ databases">
        <title>Massive genome expansion in bonnet fungi (Mycena s.s.) driven by repeated elements and novel gene families across ecological guilds.</title>
        <authorList>
            <consortium name="Lawrence Berkeley National Laboratory"/>
            <person name="Harder C.B."/>
            <person name="Miyauchi S."/>
            <person name="Viragh M."/>
            <person name="Kuo A."/>
            <person name="Thoen E."/>
            <person name="Andreopoulos B."/>
            <person name="Lu D."/>
            <person name="Skrede I."/>
            <person name="Drula E."/>
            <person name="Henrissat B."/>
            <person name="Morin E."/>
            <person name="Kohler A."/>
            <person name="Barry K."/>
            <person name="LaButti K."/>
            <person name="Morin E."/>
            <person name="Salamov A."/>
            <person name="Lipzen A."/>
            <person name="Mereny Z."/>
            <person name="Hegedus B."/>
            <person name="Baldrian P."/>
            <person name="Stursova M."/>
            <person name="Weitz H."/>
            <person name="Taylor A."/>
            <person name="Grigoriev I.V."/>
            <person name="Nagy L.G."/>
            <person name="Martin F."/>
            <person name="Kauserud H."/>
        </authorList>
    </citation>
    <scope>NUCLEOTIDE SEQUENCE</scope>
    <source>
        <strain evidence="2">CBHHK067</strain>
    </source>
</reference>
<gene>
    <name evidence="2" type="ORF">B0H17DRAFT_1124060</name>
</gene>
<protein>
    <submittedName>
        <fullName evidence="2">Uncharacterized protein</fullName>
    </submittedName>
</protein>
<evidence type="ECO:0000313" key="2">
    <source>
        <dbReference type="EMBL" id="KAJ7709433.1"/>
    </source>
</evidence>
<dbReference type="EMBL" id="JARKIE010000002">
    <property type="protein sequence ID" value="KAJ7709433.1"/>
    <property type="molecule type" value="Genomic_DNA"/>
</dbReference>
<organism evidence="2 3">
    <name type="scientific">Mycena rosella</name>
    <name type="common">Pink bonnet</name>
    <name type="synonym">Agaricus rosellus</name>
    <dbReference type="NCBI Taxonomy" id="1033263"/>
    <lineage>
        <taxon>Eukaryota</taxon>
        <taxon>Fungi</taxon>
        <taxon>Dikarya</taxon>
        <taxon>Basidiomycota</taxon>
        <taxon>Agaricomycotina</taxon>
        <taxon>Agaricomycetes</taxon>
        <taxon>Agaricomycetidae</taxon>
        <taxon>Agaricales</taxon>
        <taxon>Marasmiineae</taxon>
        <taxon>Mycenaceae</taxon>
        <taxon>Mycena</taxon>
    </lineage>
</organism>
<dbReference type="AlphaFoldDB" id="A0AAD7H0C7"/>
<evidence type="ECO:0000256" key="1">
    <source>
        <dbReference type="SAM" id="MobiDB-lite"/>
    </source>
</evidence>
<sequence length="193" mass="21861">MFNPSTQAYSDPVNANAYSISQCSVDFREGRHRNYWQIASVICEFLDWFNALSTETIIRLSDSNTESRNSHRIELGFMSKVAICLSWKTANNLDRFGIVLGARTLAQTRHLGGTQMFPTNRHDSTRRNNSPRTRDRRSRALALVIRADSQFGAVGLRLHARVLWRRDSRGALAASCRGIENEGRDSAQTMLLI</sequence>
<name>A0AAD7H0C7_MYCRO</name>
<proteinExistence type="predicted"/>